<feature type="region of interest" description="Disordered" evidence="1">
    <location>
        <begin position="330"/>
        <end position="458"/>
    </location>
</feature>
<sequence length="458" mass="47748">MRYSSVILAMGLGLATSISAQAELPRIIGCNDDNCLRALKNAAQRPGAFQDCISFSSAILADNPITKTVTSTTTEVTTTITPPAGGGNKRDFVNFNRRDVTLPGYAPDKCKGDASSRYWSACSCIIRSSSRAGVTTVTIPPVTVTSVTWSIIPATATALAPGGDPFRISFADNDGNDQYLSMKEEESGDPASHDAIFTPDISKAARLKVVTGGNIAEVDSDKIIQCDTGGTPDSFRCAFFDPQQASIPGKAPMKCASTGIAELRCSIPTGDYPIWAIAAAGSRRMKRKIQRRAENDSGFGFLKNAAALSAFTEFDAVGIILNSLEAANPSTTTTITTTSGGPADTTTTSHSETITTDSGSATTTATTAPPSATTESEEPEPTTTVPPASTATSEEPEPTTTVPPAPTTESEEPETTVTVSSSSTTESDESTSTTTAPQSTTTEPEEQPEIAPTVPLRL</sequence>
<feature type="signal peptide" evidence="2">
    <location>
        <begin position="1"/>
        <end position="22"/>
    </location>
</feature>
<dbReference type="Proteomes" id="UP001307849">
    <property type="component" value="Unassembled WGS sequence"/>
</dbReference>
<evidence type="ECO:0000313" key="3">
    <source>
        <dbReference type="EMBL" id="KAK6517051.1"/>
    </source>
</evidence>
<organism evidence="3 4">
    <name type="scientific">Arthrobotrys conoides</name>
    <dbReference type="NCBI Taxonomy" id="74498"/>
    <lineage>
        <taxon>Eukaryota</taxon>
        <taxon>Fungi</taxon>
        <taxon>Dikarya</taxon>
        <taxon>Ascomycota</taxon>
        <taxon>Pezizomycotina</taxon>
        <taxon>Orbiliomycetes</taxon>
        <taxon>Orbiliales</taxon>
        <taxon>Orbiliaceae</taxon>
        <taxon>Arthrobotrys</taxon>
    </lineage>
</organism>
<proteinExistence type="predicted"/>
<evidence type="ECO:0000256" key="1">
    <source>
        <dbReference type="SAM" id="MobiDB-lite"/>
    </source>
</evidence>
<reference evidence="3 4" key="1">
    <citation type="submission" date="2019-10" db="EMBL/GenBank/DDBJ databases">
        <authorList>
            <person name="Palmer J.M."/>
        </authorList>
    </citation>
    <scope>NUCLEOTIDE SEQUENCE [LARGE SCALE GENOMIC DNA]</scope>
    <source>
        <strain evidence="3 4">TWF506</strain>
    </source>
</reference>
<feature type="compositionally biased region" description="Low complexity" evidence="1">
    <location>
        <begin position="449"/>
        <end position="458"/>
    </location>
</feature>
<comment type="caution">
    <text evidence="3">The sequence shown here is derived from an EMBL/GenBank/DDBJ whole genome shotgun (WGS) entry which is preliminary data.</text>
</comment>
<feature type="compositionally biased region" description="Low complexity" evidence="1">
    <location>
        <begin position="415"/>
        <end position="442"/>
    </location>
</feature>
<dbReference type="EMBL" id="JAVHJM010000003">
    <property type="protein sequence ID" value="KAK6517051.1"/>
    <property type="molecule type" value="Genomic_DNA"/>
</dbReference>
<evidence type="ECO:0000313" key="4">
    <source>
        <dbReference type="Proteomes" id="UP001307849"/>
    </source>
</evidence>
<keyword evidence="4" id="KW-1185">Reference proteome</keyword>
<evidence type="ECO:0000256" key="2">
    <source>
        <dbReference type="SAM" id="SignalP"/>
    </source>
</evidence>
<protein>
    <submittedName>
        <fullName evidence="3">Uncharacterized protein</fullName>
    </submittedName>
</protein>
<feature type="compositionally biased region" description="Low complexity" evidence="1">
    <location>
        <begin position="381"/>
        <end position="400"/>
    </location>
</feature>
<keyword evidence="2" id="KW-0732">Signal</keyword>
<gene>
    <name evidence="3" type="ORF">TWF506_006929</name>
</gene>
<name>A0AAN8S1S2_9PEZI</name>
<dbReference type="AlphaFoldDB" id="A0AAN8S1S2"/>
<feature type="chain" id="PRO_5043009645" evidence="2">
    <location>
        <begin position="23"/>
        <end position="458"/>
    </location>
</feature>
<feature type="compositionally biased region" description="Low complexity" evidence="1">
    <location>
        <begin position="330"/>
        <end position="374"/>
    </location>
</feature>
<accession>A0AAN8S1S2</accession>